<dbReference type="EMBL" id="JACRTP010000005">
    <property type="protein sequence ID" value="MBC8629345.1"/>
    <property type="molecule type" value="Genomic_DNA"/>
</dbReference>
<feature type="signal peptide" evidence="2">
    <location>
        <begin position="1"/>
        <end position="21"/>
    </location>
</feature>
<accession>A0ABR7PD48</accession>
<organism evidence="3 4">
    <name type="scientific">Blautia stercoris</name>
    <dbReference type="NCBI Taxonomy" id="871664"/>
    <lineage>
        <taxon>Bacteria</taxon>
        <taxon>Bacillati</taxon>
        <taxon>Bacillota</taxon>
        <taxon>Clostridia</taxon>
        <taxon>Lachnospirales</taxon>
        <taxon>Lachnospiraceae</taxon>
        <taxon>Blautia</taxon>
    </lineage>
</organism>
<evidence type="ECO:0008006" key="5">
    <source>
        <dbReference type="Google" id="ProtNLM"/>
    </source>
</evidence>
<evidence type="ECO:0000313" key="4">
    <source>
        <dbReference type="Proteomes" id="UP000661649"/>
    </source>
</evidence>
<feature type="compositionally biased region" description="Basic and acidic residues" evidence="1">
    <location>
        <begin position="29"/>
        <end position="47"/>
    </location>
</feature>
<feature type="compositionally biased region" description="Basic and acidic residues" evidence="1">
    <location>
        <begin position="55"/>
        <end position="73"/>
    </location>
</feature>
<gene>
    <name evidence="3" type="ORF">H8712_12115</name>
</gene>
<dbReference type="Proteomes" id="UP000661649">
    <property type="component" value="Unassembled WGS sequence"/>
</dbReference>
<protein>
    <recommendedName>
        <fullName evidence="5">DUF4340 domain-containing protein</fullName>
    </recommendedName>
</protein>
<evidence type="ECO:0000256" key="1">
    <source>
        <dbReference type="SAM" id="MobiDB-lite"/>
    </source>
</evidence>
<feature type="compositionally biased region" description="Basic and acidic residues" evidence="1">
    <location>
        <begin position="82"/>
        <end position="99"/>
    </location>
</feature>
<comment type="caution">
    <text evidence="3">The sequence shown here is derived from an EMBL/GenBank/DDBJ whole genome shotgun (WGS) entry which is preliminary data.</text>
</comment>
<evidence type="ECO:0000313" key="3">
    <source>
        <dbReference type="EMBL" id="MBC8629345.1"/>
    </source>
</evidence>
<evidence type="ECO:0000256" key="2">
    <source>
        <dbReference type="SAM" id="SignalP"/>
    </source>
</evidence>
<keyword evidence="2" id="KW-0732">Signal</keyword>
<name>A0ABR7PD48_9FIRM</name>
<sequence length="377" mass="42554">MRKVLQKLALLGIIASLSAFTLGGYQKTTESKETQTEAKSEAKADETKQEEETESTDKAENTEEAKDTDKSEEKTDETEEKTEEKAEEEKTVELEKTEHPTFTSDGIRKLVLNRDGEEIFSLSKEPADYKMEFDYWEILNPYDETATVNTETMYKLFDVLSGFDFSTTAEVPDGTDTGVEGSTTTMQIDYTESTDTSAEADKTVTLLLGNEDDLGNRYVAVAGYENEVYTIPSSTLEAIYNLNPFDYILKIPALVNIDTVESIDIKTKESSYTMKIKDGKYYMGDKEVEKETFTTLYQALLNVMLDSNLDTPKADNEKEEVLRMVFHRSTKEAPEITLTYYTYDGNYDSVAVNGTERYLVKNADVNALVQQIAEAFK</sequence>
<feature type="chain" id="PRO_5045085724" description="DUF4340 domain-containing protein" evidence="2">
    <location>
        <begin position="22"/>
        <end position="377"/>
    </location>
</feature>
<keyword evidence="4" id="KW-1185">Reference proteome</keyword>
<feature type="region of interest" description="Disordered" evidence="1">
    <location>
        <begin position="28"/>
        <end position="101"/>
    </location>
</feature>
<proteinExistence type="predicted"/>
<reference evidence="3 4" key="1">
    <citation type="submission" date="2020-08" db="EMBL/GenBank/DDBJ databases">
        <title>Genome public.</title>
        <authorList>
            <person name="Liu C."/>
            <person name="Sun Q."/>
        </authorList>
    </citation>
    <scope>NUCLEOTIDE SEQUENCE [LARGE SCALE GENOMIC DNA]</scope>
    <source>
        <strain evidence="3 4">3_YM_SP_D4_24.mj</strain>
    </source>
</reference>